<feature type="compositionally biased region" description="Basic residues" evidence="1">
    <location>
        <begin position="52"/>
        <end position="61"/>
    </location>
</feature>
<evidence type="ECO:0000256" key="1">
    <source>
        <dbReference type="SAM" id="MobiDB-lite"/>
    </source>
</evidence>
<evidence type="ECO:0000313" key="2">
    <source>
        <dbReference type="EMBL" id="GBP60780.1"/>
    </source>
</evidence>
<gene>
    <name evidence="2" type="ORF">EVAR_41119_1</name>
</gene>
<feature type="region of interest" description="Disordered" evidence="1">
    <location>
        <begin position="33"/>
        <end position="63"/>
    </location>
</feature>
<sequence length="85" mass="9601">MSFVTAVNFKLIPIIVFEDDGRKIHTNKQTGNKVFGSFRTTPPLTQRDPRTCSRRAARAGVKRTVSNRETHLTQYGPTDVRIGQL</sequence>
<dbReference type="EMBL" id="BGZK01000795">
    <property type="protein sequence ID" value="GBP60780.1"/>
    <property type="molecule type" value="Genomic_DNA"/>
</dbReference>
<evidence type="ECO:0000313" key="3">
    <source>
        <dbReference type="Proteomes" id="UP000299102"/>
    </source>
</evidence>
<feature type="compositionally biased region" description="Polar residues" evidence="1">
    <location>
        <begin position="33"/>
        <end position="44"/>
    </location>
</feature>
<proteinExistence type="predicted"/>
<protein>
    <submittedName>
        <fullName evidence="2">Uncharacterized protein</fullName>
    </submittedName>
</protein>
<reference evidence="2 3" key="1">
    <citation type="journal article" date="2019" name="Commun. Biol.">
        <title>The bagworm genome reveals a unique fibroin gene that provides high tensile strength.</title>
        <authorList>
            <person name="Kono N."/>
            <person name="Nakamura H."/>
            <person name="Ohtoshi R."/>
            <person name="Tomita M."/>
            <person name="Numata K."/>
            <person name="Arakawa K."/>
        </authorList>
    </citation>
    <scope>NUCLEOTIDE SEQUENCE [LARGE SCALE GENOMIC DNA]</scope>
</reference>
<keyword evidence="3" id="KW-1185">Reference proteome</keyword>
<dbReference type="AlphaFoldDB" id="A0A4C1XCG4"/>
<dbReference type="Proteomes" id="UP000299102">
    <property type="component" value="Unassembled WGS sequence"/>
</dbReference>
<comment type="caution">
    <text evidence="2">The sequence shown here is derived from an EMBL/GenBank/DDBJ whole genome shotgun (WGS) entry which is preliminary data.</text>
</comment>
<name>A0A4C1XCG4_EUMVA</name>
<accession>A0A4C1XCG4</accession>
<organism evidence="2 3">
    <name type="scientific">Eumeta variegata</name>
    <name type="common">Bagworm moth</name>
    <name type="synonym">Eumeta japonica</name>
    <dbReference type="NCBI Taxonomy" id="151549"/>
    <lineage>
        <taxon>Eukaryota</taxon>
        <taxon>Metazoa</taxon>
        <taxon>Ecdysozoa</taxon>
        <taxon>Arthropoda</taxon>
        <taxon>Hexapoda</taxon>
        <taxon>Insecta</taxon>
        <taxon>Pterygota</taxon>
        <taxon>Neoptera</taxon>
        <taxon>Endopterygota</taxon>
        <taxon>Lepidoptera</taxon>
        <taxon>Glossata</taxon>
        <taxon>Ditrysia</taxon>
        <taxon>Tineoidea</taxon>
        <taxon>Psychidae</taxon>
        <taxon>Oiketicinae</taxon>
        <taxon>Eumeta</taxon>
    </lineage>
</organism>